<sequence length="561" mass="63276">MDFPNGFGYLRHLRKGTWCEPMTKTTDDEILALLAEMDESEIEQYLLTLNEDEQAEIAKLLADAPIWFPLEGPQMAAYLSQADVIGYGGAAGGGKTDLIVGSFLTVHKRSLVVRREKAQTDGIVQRCEEILGHKNGYNSQKSFWNLGNGRLIEFGGLDNLGDEKRWQGRAHDFKALDEATEIRESQARFVMGWNRSSDPTIKSKCLMTFNPPTTAEGRWVIDYFAPWIKKGHPNPAKPGELRWFAMVKGKEQEVESNKPFVLIDDQIVYDFDPKDYKPEHIIKPKSRTFIPARVTDNKYYMETGYMSTLQALPEPLRSQMLYGDFGAGIEDDPWQVIPTEWVEAAQARWKPLEDMRILHRGDFKMDSYGLDVARGGGDNTIGFARYGYWYDNPNVLEGKDSPDGPTSASFAVSHVRDHAPIHVDVIGVGASTYDFLKQSGIHVVPVDVRNAATAFDRSGQLSFYNLRSQLWWQFREALDPAYGSTVALPPEPKLLADLTAPRWGLQGTKIKVESREEIIKRIGRSPDYGSAIINAQIDTPKRHIMQTINASAARRDYDPYA</sequence>
<proteinExistence type="predicted"/>
<evidence type="ECO:0000313" key="1">
    <source>
        <dbReference type="EMBL" id="BCB00080.1"/>
    </source>
</evidence>
<reference evidence="1" key="1">
    <citation type="submission" date="2020-03" db="EMBL/GenBank/DDBJ databases">
        <title>Complete genome sequence of Acinetobacter baumannii ATCC19606T, which is a model strain for tolerization of antimicrobial agents.</title>
        <authorList>
            <person name="Tsubouchi T."/>
            <person name="Suzuki M."/>
            <person name="Niki M."/>
            <person name="Oinuma K."/>
            <person name="Niki M."/>
            <person name="Shibayama K."/>
            <person name="Kakeya H."/>
            <person name="Kaneko Y."/>
        </authorList>
    </citation>
    <scope>NUCLEOTIDE SEQUENCE</scope>
    <source>
        <strain evidence="1">ATCC19606</strain>
    </source>
</reference>
<dbReference type="Gene3D" id="3.30.420.240">
    <property type="match status" value="1"/>
</dbReference>
<gene>
    <name evidence="1" type="ORF">ATCC19606_24150</name>
</gene>
<accession>A0A6F8TI71</accession>
<dbReference type="AlphaFoldDB" id="A0A6F8TI71"/>
<name>A0A6F8TI71_ACIBA</name>
<dbReference type="EMBL" id="AP022836">
    <property type="protein sequence ID" value="BCB00080.1"/>
    <property type="molecule type" value="Genomic_DNA"/>
</dbReference>
<protein>
    <submittedName>
        <fullName evidence="1">Phage terminase large subunit</fullName>
    </submittedName>
</protein>
<dbReference type="Gene3D" id="3.40.50.300">
    <property type="entry name" value="P-loop containing nucleotide triphosphate hydrolases"/>
    <property type="match status" value="1"/>
</dbReference>
<organism evidence="1">
    <name type="scientific">Acinetobacter baumannii</name>
    <dbReference type="NCBI Taxonomy" id="470"/>
    <lineage>
        <taxon>Bacteria</taxon>
        <taxon>Pseudomonadati</taxon>
        <taxon>Pseudomonadota</taxon>
        <taxon>Gammaproteobacteria</taxon>
        <taxon>Moraxellales</taxon>
        <taxon>Moraxellaceae</taxon>
        <taxon>Acinetobacter</taxon>
        <taxon>Acinetobacter calcoaceticus/baumannii complex</taxon>
    </lineage>
</organism>
<dbReference type="InterPro" id="IPR027417">
    <property type="entry name" value="P-loop_NTPase"/>
</dbReference>